<evidence type="ECO:0008006" key="5">
    <source>
        <dbReference type="Google" id="ProtNLM"/>
    </source>
</evidence>
<feature type="domain" description="DUF3322" evidence="2">
    <location>
        <begin position="29"/>
        <end position="193"/>
    </location>
</feature>
<protein>
    <recommendedName>
        <fullName evidence="5">DUF3322 and DUF2220 domain-containing protein</fullName>
    </recommendedName>
</protein>
<sequence length="381" mass="41204">MIGVDEARLRVASRVATRARDWACDPEAASVATVRVALHAPTERQALELPGAVLGWRDAWATAAEEPGVEVEWEVRAWSRVGAQTVPVRVTISGADALAAFAGRASADAWARMRSRVAIAIAALGGGQAVATAARTHATALADYAEDEFASVLAAARWICEHPVDGMRPRQLPIRGVDSKWFASHRAVVSALVLAATGRESLGVVGAEQLFRARLLDDNMLPGAPRSFGASIDELARLEVGAPTVLVLENLETLLSLPPLDGVVAVHGSGFAVAELARVPWIVATQVLYWGDLDSNGFAILHRLRTALPRVRSLLMDEAVLLAHRDLWVPEPKPARGSYPTLEAHEQAALDRLRDEGDMRLEQERIPWRAALERVRMELQG</sequence>
<dbReference type="InterPro" id="IPR014544">
    <property type="entry name" value="UCP028408"/>
</dbReference>
<dbReference type="RefSeq" id="WP_128189026.1">
    <property type="nucleotide sequence ID" value="NZ_VOIR01000012.1"/>
</dbReference>
<proteinExistence type="predicted"/>
<dbReference type="InterPro" id="IPR024534">
    <property type="entry name" value="JetD_C"/>
</dbReference>
<comment type="caution">
    <text evidence="3">The sequence shown here is derived from an EMBL/GenBank/DDBJ whole genome shotgun (WGS) entry which is preliminary data.</text>
</comment>
<accession>A0A5M8QJT5</accession>
<dbReference type="InterPro" id="IPR024537">
    <property type="entry name" value="DUF3322"/>
</dbReference>
<evidence type="ECO:0000313" key="3">
    <source>
        <dbReference type="EMBL" id="KAA6435250.1"/>
    </source>
</evidence>
<reference evidence="3 4" key="1">
    <citation type="submission" date="2019-08" db="EMBL/GenBank/DDBJ databases">
        <title>Agrococcus lahaulensis sp. nov., isolated from a cold desert of the Indian Himalayas.</title>
        <authorList>
            <person name="Qu J.H."/>
        </authorList>
    </citation>
    <scope>NUCLEOTIDE SEQUENCE [LARGE SCALE GENOMIC DNA]</scope>
    <source>
        <strain evidence="3 4">NS18</strain>
    </source>
</reference>
<dbReference type="PIRSF" id="PIRSF028408">
    <property type="entry name" value="UCP028408"/>
    <property type="match status" value="1"/>
</dbReference>
<dbReference type="Proteomes" id="UP000323221">
    <property type="component" value="Unassembled WGS sequence"/>
</dbReference>
<feature type="domain" description="Wadjet protein JetD C-terminal" evidence="1">
    <location>
        <begin position="207"/>
        <end position="373"/>
    </location>
</feature>
<name>A0A5M8QJT5_9MICO</name>
<dbReference type="Pfam" id="PF11795">
    <property type="entry name" value="DUF3322"/>
    <property type="match status" value="1"/>
</dbReference>
<evidence type="ECO:0000259" key="1">
    <source>
        <dbReference type="Pfam" id="PF09983"/>
    </source>
</evidence>
<gene>
    <name evidence="3" type="ORF">FQ330_05740</name>
</gene>
<dbReference type="Pfam" id="PF09983">
    <property type="entry name" value="JetD_C"/>
    <property type="match status" value="1"/>
</dbReference>
<evidence type="ECO:0000313" key="4">
    <source>
        <dbReference type="Proteomes" id="UP000323221"/>
    </source>
</evidence>
<dbReference type="OrthoDB" id="322908at2"/>
<evidence type="ECO:0000259" key="2">
    <source>
        <dbReference type="Pfam" id="PF11795"/>
    </source>
</evidence>
<keyword evidence="4" id="KW-1185">Reference proteome</keyword>
<organism evidence="3 4">
    <name type="scientific">Agrococcus sediminis</name>
    <dbReference type="NCBI Taxonomy" id="2599924"/>
    <lineage>
        <taxon>Bacteria</taxon>
        <taxon>Bacillati</taxon>
        <taxon>Actinomycetota</taxon>
        <taxon>Actinomycetes</taxon>
        <taxon>Micrococcales</taxon>
        <taxon>Microbacteriaceae</taxon>
        <taxon>Agrococcus</taxon>
    </lineage>
</organism>
<dbReference type="EMBL" id="VOIR01000012">
    <property type="protein sequence ID" value="KAA6435250.1"/>
    <property type="molecule type" value="Genomic_DNA"/>
</dbReference>
<dbReference type="AlphaFoldDB" id="A0A5M8QJT5"/>